<dbReference type="RefSeq" id="WP_165566375.1">
    <property type="nucleotide sequence ID" value="NZ_SAYU02000015.1"/>
</dbReference>
<accession>A0A8T6R4I3</accession>
<dbReference type="EMBL" id="SAYU02000015">
    <property type="protein sequence ID" value="NHA67705.1"/>
    <property type="molecule type" value="Genomic_DNA"/>
</dbReference>
<reference evidence="4" key="1">
    <citation type="submission" date="2020-03" db="EMBL/GenBank/DDBJ databases">
        <title>Phycicoccus flavus sp. nov., a novel endophytic actinobacterium isolated from branch of Kandelia candel.</title>
        <authorList>
            <person name="Tuo L."/>
        </authorList>
    </citation>
    <scope>NUCLEOTIDE SEQUENCE</scope>
    <source>
        <strain evidence="4">CMS6Z-2</strain>
    </source>
</reference>
<evidence type="ECO:0000256" key="1">
    <source>
        <dbReference type="ARBA" id="ARBA00022741"/>
    </source>
</evidence>
<evidence type="ECO:0000313" key="4">
    <source>
        <dbReference type="EMBL" id="NHA67705.1"/>
    </source>
</evidence>
<comment type="caution">
    <text evidence="4">The sequence shown here is derived from an EMBL/GenBank/DDBJ whole genome shotgun (WGS) entry which is preliminary data.</text>
</comment>
<dbReference type="PROSITE" id="PS00211">
    <property type="entry name" value="ABC_TRANSPORTER_1"/>
    <property type="match status" value="1"/>
</dbReference>
<evidence type="ECO:0000259" key="3">
    <source>
        <dbReference type="PROSITE" id="PS50893"/>
    </source>
</evidence>
<protein>
    <submittedName>
        <fullName evidence="4">ABC transporter ATP-binding protein</fullName>
    </submittedName>
</protein>
<keyword evidence="5" id="KW-1185">Reference proteome</keyword>
<dbReference type="AlphaFoldDB" id="A0A8T6R4I3"/>
<dbReference type="PANTHER" id="PTHR43582">
    <property type="entry name" value="LINEARMYCIN RESISTANCE ATP-BINDING PROTEIN LNRL"/>
    <property type="match status" value="1"/>
</dbReference>
<dbReference type="GO" id="GO:0005524">
    <property type="term" value="F:ATP binding"/>
    <property type="evidence" value="ECO:0007669"/>
    <property type="project" value="UniProtKB-KW"/>
</dbReference>
<proteinExistence type="predicted"/>
<organism evidence="4 5">
    <name type="scientific">Phycicoccus flavus</name>
    <dbReference type="NCBI Taxonomy" id="2502783"/>
    <lineage>
        <taxon>Bacteria</taxon>
        <taxon>Bacillati</taxon>
        <taxon>Actinomycetota</taxon>
        <taxon>Actinomycetes</taxon>
        <taxon>Micrococcales</taxon>
        <taxon>Intrasporangiaceae</taxon>
        <taxon>Phycicoccus</taxon>
    </lineage>
</organism>
<dbReference type="Gene3D" id="3.40.50.300">
    <property type="entry name" value="P-loop containing nucleotide triphosphate hydrolases"/>
    <property type="match status" value="1"/>
</dbReference>
<dbReference type="InterPro" id="IPR017871">
    <property type="entry name" value="ABC_transporter-like_CS"/>
</dbReference>
<name>A0A8T6R4I3_9MICO</name>
<dbReference type="SMART" id="SM00382">
    <property type="entry name" value="AAA"/>
    <property type="match status" value="1"/>
</dbReference>
<dbReference type="Proteomes" id="UP000287866">
    <property type="component" value="Unassembled WGS sequence"/>
</dbReference>
<dbReference type="SUPFAM" id="SSF52540">
    <property type="entry name" value="P-loop containing nucleoside triphosphate hydrolases"/>
    <property type="match status" value="1"/>
</dbReference>
<dbReference type="PROSITE" id="PS50893">
    <property type="entry name" value="ABC_TRANSPORTER_2"/>
    <property type="match status" value="1"/>
</dbReference>
<evidence type="ECO:0000313" key="5">
    <source>
        <dbReference type="Proteomes" id="UP000287866"/>
    </source>
</evidence>
<evidence type="ECO:0000256" key="2">
    <source>
        <dbReference type="ARBA" id="ARBA00022840"/>
    </source>
</evidence>
<dbReference type="InterPro" id="IPR003439">
    <property type="entry name" value="ABC_transporter-like_ATP-bd"/>
</dbReference>
<dbReference type="InterPro" id="IPR003593">
    <property type="entry name" value="AAA+_ATPase"/>
</dbReference>
<dbReference type="Pfam" id="PF00005">
    <property type="entry name" value="ABC_tran"/>
    <property type="match status" value="1"/>
</dbReference>
<dbReference type="GO" id="GO:0016887">
    <property type="term" value="F:ATP hydrolysis activity"/>
    <property type="evidence" value="ECO:0007669"/>
    <property type="project" value="InterPro"/>
</dbReference>
<keyword evidence="2 4" id="KW-0067">ATP-binding</keyword>
<dbReference type="CDD" id="cd03230">
    <property type="entry name" value="ABC_DR_subfamily_A"/>
    <property type="match status" value="1"/>
</dbReference>
<keyword evidence="1" id="KW-0547">Nucleotide-binding</keyword>
<sequence length="305" mass="34010">MPTALECRNVSFRYHKRRPVLDGVTFAVERGQIFGLLGPNGAGKSTLVKILLGLNRAGEGSVTWFGEPLTTRTRRRIGYVPQDLALLYDLSAHDNVRFFGRLNGMSGKHLEERTRTVLDFVGLWDERGKQPGEYSGGMKRRLNIACGIVHDPDVVIMDEPTVGVDPQSRNHILESIETLRDQGTTVVYISHYMEEVERLCTTIGVIDEGTYLCGGTLEELLHAHAPEAIVDLELTTGTTVDADDLAGLEILEQRSGGVSVSVPEGQLDVMRLIADRFDDKVQRFTYIPPNLEQVFFRLTKKALRD</sequence>
<dbReference type="PANTHER" id="PTHR43582:SF2">
    <property type="entry name" value="LINEARMYCIN RESISTANCE ATP-BINDING PROTEIN LNRL"/>
    <property type="match status" value="1"/>
</dbReference>
<feature type="domain" description="ABC transporter" evidence="3">
    <location>
        <begin position="5"/>
        <end position="233"/>
    </location>
</feature>
<dbReference type="InterPro" id="IPR027417">
    <property type="entry name" value="P-loop_NTPase"/>
</dbReference>
<gene>
    <name evidence="4" type="ORF">EPD83_006515</name>
</gene>